<dbReference type="InterPro" id="IPR010071">
    <property type="entry name" value="AA_adenyl_dom"/>
</dbReference>
<dbReference type="GO" id="GO:0008610">
    <property type="term" value="P:lipid biosynthetic process"/>
    <property type="evidence" value="ECO:0007669"/>
    <property type="project" value="UniProtKB-ARBA"/>
</dbReference>
<protein>
    <recommendedName>
        <fullName evidence="5">Carrier domain-containing protein</fullName>
    </recommendedName>
</protein>
<evidence type="ECO:0000313" key="6">
    <source>
        <dbReference type="EMBL" id="OLZ50009.1"/>
    </source>
</evidence>
<dbReference type="SUPFAM" id="SSF56801">
    <property type="entry name" value="Acetyl-CoA synthetase-like"/>
    <property type="match status" value="3"/>
</dbReference>
<feature type="domain" description="Carrier" evidence="5">
    <location>
        <begin position="1522"/>
        <end position="1597"/>
    </location>
</feature>
<dbReference type="InterPro" id="IPR020845">
    <property type="entry name" value="AMP-binding_CS"/>
</dbReference>
<dbReference type="Gene3D" id="2.30.38.10">
    <property type="entry name" value="Luciferase, Domain 3"/>
    <property type="match status" value="2"/>
</dbReference>
<dbReference type="InterPro" id="IPR025110">
    <property type="entry name" value="AMP-bd_C"/>
</dbReference>
<dbReference type="InterPro" id="IPR023213">
    <property type="entry name" value="CAT-like_dom_sf"/>
</dbReference>
<dbReference type="PROSITE" id="PS00455">
    <property type="entry name" value="AMP_BINDING"/>
    <property type="match status" value="3"/>
</dbReference>
<dbReference type="NCBIfam" id="TIGR01733">
    <property type="entry name" value="AA-adenyl-dom"/>
    <property type="match status" value="3"/>
</dbReference>
<dbReference type="SUPFAM" id="SSF52777">
    <property type="entry name" value="CoA-dependent acyltransferases"/>
    <property type="match status" value="8"/>
</dbReference>
<dbReference type="Pfam" id="PF00668">
    <property type="entry name" value="Condensation"/>
    <property type="match status" value="4"/>
</dbReference>
<comment type="cofactor">
    <cofactor evidence="1">
        <name>pantetheine 4'-phosphate</name>
        <dbReference type="ChEBI" id="CHEBI:47942"/>
    </cofactor>
</comment>
<dbReference type="Pfam" id="PF00501">
    <property type="entry name" value="AMP-binding"/>
    <property type="match status" value="3"/>
</dbReference>
<dbReference type="PROSITE" id="PS50075">
    <property type="entry name" value="CARRIER"/>
    <property type="match status" value="4"/>
</dbReference>
<dbReference type="Gene3D" id="3.40.50.12780">
    <property type="entry name" value="N-terminal domain of ligase-like"/>
    <property type="match status" value="1"/>
</dbReference>
<dbReference type="FunFam" id="3.40.50.980:FF:000001">
    <property type="entry name" value="Non-ribosomal peptide synthetase"/>
    <property type="match status" value="2"/>
</dbReference>
<dbReference type="InterPro" id="IPR001031">
    <property type="entry name" value="Thioesterase"/>
</dbReference>
<sequence length="3946" mass="426848">MAELHRAGLPLSAAQSEIWYAQQLDPANPIWNIAECYEIHGPVDVGLFESATRQAVIEAECLRVRFESVDGELRQFVEPFDGWPFPVLDVSDEPDPAAAGRAWMSADVARPVDLTAPPLFGLALLRVETGLFFFYVRAHHILWDGFSEALFARRVAEIYTALVEGKSTQDGAFPPLAELLAEETAYRASSQFERDKEFWAGRFAEAPELTSVSGRTAEPVNDFVRCSGRVSASTLERLRELAWEARTTWPTFIIAATAAYVHRMTDSSQVLLSLPVAVRPGKLAGKVPGMRANVLPLPLTIRPDMSRAELLASAGKEVGSTLRHQRFRGRDVRAMMGLAAADRRPFGPELNVVSFFEQMQFGPFQGFTKNVSTAPSDDLTITVYHAENGGLYVAFDGNSSLYSLEELTAHLDRLLGFLDAFASAEADLPLGKLDVVGEQERRQLLMDHNDTAKPLDFPGVVERVRQTAQERPEAVAVFDDTESLTYRRLADRSTALSRRLLAAGVRADTLVAVLADPGCRFVSAVLGVLGAGGAYLPLDPNAPSSRNAGVLADSGSAILLVDPEYREQATGFGEITVLELDDVEEEAAAFTPPAAAPEDLAYVIYTSGSTGRPKGAMVHREGMANHLLAKVEDLGMSEVDVLVQNAPLTFDISVWQMLVPLVSGGRVVVVSRSTAADPVELFGRVTEQRVTVLEVVPSLLRTALESWDAGNPVPDLSALHHLVVTGEAMPPDLCTRWFALFPDIPLVNAYGPTECSDDVTHAVITATDEVGPVRVPIGRAVRNTQLYVLGQELRPVPLGVPGELYVAGTGVGRGYLADAARTAATFVADPHSTRPGARMYRTGDRVVRRADGQLEFLERRDRQVKVRGHRIELGEIEAALRAVDGITDAAVEVKQASSGQPQLVAYVAGKAEPEALTEELVRTLPRYMVPAAFVVLDALPLTPNGKVDHKALPAPDLLGLIGRGPRNPREEVLCAVFAEVLGLSKVGIDDSFFDLGGESLLATTLVNRVQHAMGVTLSIKEVFNAPTVAELAALTTGPRRARPPLVRATEAANNVPVSSVQHRLWFLNQLEGRVGTYNIVTVTRMSGDLNRKALWQALTDTVERHETLRTVLPEVEGVPYQKILPLEEARPVPLETEVTEEQLAELVDADAKLGFDLTAELPFRFQLFVLGPQEHVMLGVVHHVAADGWSVAPLVRDIGIAYAARVEGREPGWGPPPVRYTDYTRWQAELLGSAEDPDSVLAEQLTYWRATLAGMPQRLELPTDRPHPEKPTHRGDTVVCMIEPRLHHDLVQLARVTGSSVFMLVQAGVSLLLGKMGAGEDIPIGTPVAGRTDEALLDLVGLFINTLVLRTDLSGDPSFLELLARVREADLSVYDNQDVPLEQLVDSINPVRSRSRQQPVQVVIAVQSAQQSDPVMPGLVTSLRRIGNGTCKFDLSLECTETFAEDGAEAGLEISIEYSVDVFDRDTVEHLGAELAKLIGAAVAEPDLPVSTIAVTAPRRASRRAAPILAAGKGTSTTPYRAPRNPQEEILCALFGEVLGVAKVGIDDNFFENGGHSLLATRLISRVRSTLAAELEVRDLFESSTPVALAQLLDRDAPNRAKLRQMDRPDTIPLSYAQQRLWFLNRLEGANATYNIPVLLRLSGELDRSALQQALDDLVGRHEMLRTVFVEVDGVPCQVVRDRVAVPLQVIEVSEPDLRAAVEVSVSQGFDLAVDVPMRAKLFVLGENEHVLLMVAHHIVSDGWSSVPLSGDLARAYQARRAGEAPSWQPLPVQYVDYTLWQRELLGTEQDPESLFSRQLDFWRGRLADLPEELPLRVDRPRRDVPSYQGDTYRFTLGTETHRGLVALARQAKASMFMVLQAAVASLLTKLGAGNDIPLGTPIAGRTDDALDELIGFFLNSLVLRTDTSGDPAFAELVSRVREADLGAYGNQDMPFERLVDLVNPERAAARHPLFQVMVVLQNNATAEVRLPGLESTAELLDTGAADLDLHFEFDEDVEEGMAAFIRYSTDLFDRDTVRGIAERLIRLIEAVVAEPSLPLSRIEILDEAETARLRQRWDGTTRGFAFTDVVTQVRDWAQRLPDVVAVADDEGETTYADLIGRADAVSLRLAAAGVRRGDLVGVLAEPGVRFIAAILGVWGLGAAYVPLDPNSPKVRNEALIRDNGIRFLLSDNEFEGSLRLDEEIADDGFTPVATTADDLAYVIFTSGSTGKPKGAMVHRQGMVNHLLAKVEELGLSDVDDVLQNAPLTFDISVWQMLAALVVGGRVRTVRRDIAMDPVALFALAETERLSVVEVVPSLLRAALEEWENGKAPALSALRWLVVTGEALPAGLCARWLSRYPGIPLLNAYGPTECSDDVTHAVIATAPHRVPIGTAVRNSRLYVLGDDLRPVPPGVPGELYVGGLVVGQGYLGDPARTSTTFVPDPYAPAGGARMYRTGDRVVQLPDGQLEFIGRQDQQVKVRGHRIELGEVEAGLRAVPGITDAAVRVDIDAAGLRRLVGYLVGGVDLGMVRRALAERLPDYMVPGAFVQLNELPLSANGKLDRNALPAPDLAAQTGGRVARDPREEIVCGIFAELLGLSSVGVDDSFFDLGGHSLLATRLVSRIRSALGVELPIRAVFERPTAAGLATAAARAGRSRPPLRPMPRPEVVPLSFAQQRLWIASQISDSSYAMPVALRMSGLLDRAALTAAINDVVARHEVLRTVFGSVEGVPCQLVRDRVELELPVRELAEAELRQAIDVSVARGFDLSADLPIRAELFALGEREHVLLVVAHHIASDGWSAAPLSRDLAVAYQARCAGVAPRWEPLPVQYADFALWQRELLGAEEDADSLYAQQLGYWRERLAGMPEELALPVDRPRPAVPSQGGDAVRFELNSEVRQGIISLARETGATPFMVLQAAVAGLLTKLGAGNDIPLGTPIAGRTDDALDELVGFFINSLVLRTDTSGDPGFAELVSRVREADLAAYGNQDVPFERLVDLLNPERSAARHPLFQVMVVMQNNADGEVELPGLRTAVEPLETRTSRFDLHFAFTEDEDDLTGVLTYSTDLFDQASVTRLTSRLVRFLTAVTGDPQRPLSRVDILDPAERRQLLVTWNTTARVETPSLVTLFQAEADRVPDAIAVAHGDDRISYGDLNRRANSLAHALIGTGVGPGHLVGVQLPRSVDLVTSLLAVLKTGAAYLPIDPSYPDDRVAFMVEDAKPTVVISTGEAAPSLDVPMLPLDHQGTAEALAAQPQSNPADTDRKAPLTGTTPAYVIYTSGSTGRPKGVLVEHSALTDYLNWTRQQYQSATGTSLVHSPVSFDLTVTALFTPLVRGGKVVLAGLDDGGADALKALGGSAVDFMKATPSHLPLLSALPGELSPTGELLLGGEALTAEALAQWRSEHPGVTVFNVYGPTEATVNCAEYRIPPGTALPPGAVPIGRPQANARLYVLDAALSPVPPGVSGELYIAGAGLARGYLNRPGLTAQRFVADPYGPAGSRMYRSGDLARWNAEGNLEFLGRADDQVKLRGFRIELGEVETVLAAHAGVERAVVVVREDQPGDKRLVAYVVSAGDCDPEALREHAGAALPDYMVPGAVVVLGELPLTAHGKLDRKALPAPEANTSSAHNRPKTPQQETLCELFTELLGVSGVGIDDSFFDLGGHSLLAARLLGRIRAVFGVQLAITDLFAAPTPAGLAERLATKTAGDPFDVLIPLRTGGTEPAVFCVHPSGSVSWSYIGLAKHIGPERPIYGLQAAGLSEPADLPDSIEDMAADYVARIRQVQPEGPYHLLGWSFGGLVAHEMAVQLREAGQQVGLLASLDSHPVGDPDEVPTDHDFFLTMLGFFGYDLADVGDRTLTMATVVSILLRDNVLPGLTEDKIGNTLVTWRNNIQLHGRFTPRHYPGRMLHFVATLDRDNGVDTAADWRPHLGGGLQCQEITCSHQEMMRPGPLAEIGKIIAFELGNQTA</sequence>
<dbReference type="FunFam" id="3.30.559.10:FF:000012">
    <property type="entry name" value="Non-ribosomal peptide synthetase"/>
    <property type="match status" value="1"/>
</dbReference>
<dbReference type="InterPro" id="IPR000873">
    <property type="entry name" value="AMP-dep_synth/lig_dom"/>
</dbReference>
<dbReference type="InterPro" id="IPR001242">
    <property type="entry name" value="Condensation_dom"/>
</dbReference>
<dbReference type="Gene3D" id="3.30.300.30">
    <property type="match status" value="3"/>
</dbReference>
<dbReference type="GO" id="GO:0047527">
    <property type="term" value="F:2,3-dihydroxybenzoate-serine ligase activity"/>
    <property type="evidence" value="ECO:0007669"/>
    <property type="project" value="TreeGrafter"/>
</dbReference>
<dbReference type="InterPro" id="IPR009081">
    <property type="entry name" value="PP-bd_ACP"/>
</dbReference>
<dbReference type="Pfam" id="PF00550">
    <property type="entry name" value="PP-binding"/>
    <property type="match status" value="4"/>
</dbReference>
<keyword evidence="4" id="KW-0597">Phosphoprotein</keyword>
<gene>
    <name evidence="6" type="ORF">BS329_20465</name>
</gene>
<dbReference type="FunFam" id="1.10.1200.10:FF:000016">
    <property type="entry name" value="Non-ribosomal peptide synthase"/>
    <property type="match status" value="3"/>
</dbReference>
<comment type="caution">
    <text evidence="6">The sequence shown here is derived from an EMBL/GenBank/DDBJ whole genome shotgun (WGS) entry which is preliminary data.</text>
</comment>
<dbReference type="Gene3D" id="3.40.50.1820">
    <property type="entry name" value="alpha/beta hydrolase"/>
    <property type="match status" value="1"/>
</dbReference>
<dbReference type="Pfam" id="PF13193">
    <property type="entry name" value="AMP-binding_C"/>
    <property type="match status" value="3"/>
</dbReference>
<dbReference type="FunFam" id="1.10.1200.10:FF:000005">
    <property type="entry name" value="Nonribosomal peptide synthetase 1"/>
    <property type="match status" value="1"/>
</dbReference>
<dbReference type="Gene3D" id="3.30.559.30">
    <property type="entry name" value="Nonribosomal peptide synthetase, condensation domain"/>
    <property type="match status" value="4"/>
</dbReference>
<feature type="domain" description="Carrier" evidence="5">
    <location>
        <begin position="2560"/>
        <end position="2635"/>
    </location>
</feature>
<dbReference type="CDD" id="cd19540">
    <property type="entry name" value="LCL_NRPS-like"/>
    <property type="match status" value="3"/>
</dbReference>
<feature type="domain" description="Carrier" evidence="5">
    <location>
        <begin position="3608"/>
        <end position="3683"/>
    </location>
</feature>
<evidence type="ECO:0000256" key="4">
    <source>
        <dbReference type="ARBA" id="ARBA00022553"/>
    </source>
</evidence>
<dbReference type="GO" id="GO:0009239">
    <property type="term" value="P:enterobactin biosynthetic process"/>
    <property type="evidence" value="ECO:0007669"/>
    <property type="project" value="TreeGrafter"/>
</dbReference>
<dbReference type="GO" id="GO:0031177">
    <property type="term" value="F:phosphopantetheine binding"/>
    <property type="evidence" value="ECO:0007669"/>
    <property type="project" value="InterPro"/>
</dbReference>
<dbReference type="FunFam" id="3.40.50.12780:FF:000012">
    <property type="entry name" value="Non-ribosomal peptide synthetase"/>
    <property type="match status" value="2"/>
</dbReference>
<dbReference type="GO" id="GO:0072330">
    <property type="term" value="P:monocarboxylic acid biosynthetic process"/>
    <property type="evidence" value="ECO:0007669"/>
    <property type="project" value="UniProtKB-ARBA"/>
</dbReference>
<dbReference type="SUPFAM" id="SSF53474">
    <property type="entry name" value="alpha/beta-Hydrolases"/>
    <property type="match status" value="1"/>
</dbReference>
<dbReference type="SMART" id="SM00824">
    <property type="entry name" value="PKS_TE"/>
    <property type="match status" value="1"/>
</dbReference>
<dbReference type="GO" id="GO:0009366">
    <property type="term" value="C:enterobactin synthetase complex"/>
    <property type="evidence" value="ECO:0007669"/>
    <property type="project" value="TreeGrafter"/>
</dbReference>
<dbReference type="Gene3D" id="3.40.50.980">
    <property type="match status" value="4"/>
</dbReference>
<dbReference type="NCBIfam" id="NF003417">
    <property type="entry name" value="PRK04813.1"/>
    <property type="match status" value="3"/>
</dbReference>
<dbReference type="InterPro" id="IPR036736">
    <property type="entry name" value="ACP-like_sf"/>
</dbReference>
<evidence type="ECO:0000256" key="3">
    <source>
        <dbReference type="ARBA" id="ARBA00022450"/>
    </source>
</evidence>
<keyword evidence="3" id="KW-0596">Phosphopantetheine</keyword>
<dbReference type="EMBL" id="MQUQ01000011">
    <property type="protein sequence ID" value="OLZ50009.1"/>
    <property type="molecule type" value="Genomic_DNA"/>
</dbReference>
<dbReference type="OrthoDB" id="2378856at2"/>
<dbReference type="Pfam" id="PF00975">
    <property type="entry name" value="Thioesterase"/>
    <property type="match status" value="1"/>
</dbReference>
<evidence type="ECO:0000313" key="7">
    <source>
        <dbReference type="Proteomes" id="UP000187486"/>
    </source>
</evidence>
<dbReference type="CDD" id="cd05930">
    <property type="entry name" value="A_NRPS"/>
    <property type="match status" value="3"/>
</dbReference>
<dbReference type="Proteomes" id="UP000187486">
    <property type="component" value="Unassembled WGS sequence"/>
</dbReference>
<evidence type="ECO:0000256" key="1">
    <source>
        <dbReference type="ARBA" id="ARBA00001957"/>
    </source>
</evidence>
<dbReference type="RefSeq" id="WP_076162860.1">
    <property type="nucleotide sequence ID" value="NZ_JBEZVB010000014.1"/>
</dbReference>
<dbReference type="GO" id="GO:0043041">
    <property type="term" value="P:amino acid activation for nonribosomal peptide biosynthetic process"/>
    <property type="evidence" value="ECO:0007669"/>
    <property type="project" value="TreeGrafter"/>
</dbReference>
<dbReference type="STRING" id="76021.BS329_20465"/>
<dbReference type="Gene3D" id="1.10.1200.10">
    <property type="entry name" value="ACP-like"/>
    <property type="match status" value="3"/>
</dbReference>
<dbReference type="InterPro" id="IPR045851">
    <property type="entry name" value="AMP-bd_C_sf"/>
</dbReference>
<dbReference type="SMART" id="SM00823">
    <property type="entry name" value="PKS_PP"/>
    <property type="match status" value="4"/>
</dbReference>
<dbReference type="GO" id="GO:0005829">
    <property type="term" value="C:cytosol"/>
    <property type="evidence" value="ECO:0007669"/>
    <property type="project" value="TreeGrafter"/>
</dbReference>
<organism evidence="6 7">
    <name type="scientific">Amycolatopsis coloradensis</name>
    <dbReference type="NCBI Taxonomy" id="76021"/>
    <lineage>
        <taxon>Bacteria</taxon>
        <taxon>Bacillati</taxon>
        <taxon>Actinomycetota</taxon>
        <taxon>Actinomycetes</taxon>
        <taxon>Pseudonocardiales</taxon>
        <taxon>Pseudonocardiaceae</taxon>
        <taxon>Amycolatopsis</taxon>
    </lineage>
</organism>
<dbReference type="PANTHER" id="PTHR45527">
    <property type="entry name" value="NONRIBOSOMAL PEPTIDE SYNTHETASE"/>
    <property type="match status" value="1"/>
</dbReference>
<dbReference type="FunFam" id="3.30.300.30:FF:000010">
    <property type="entry name" value="Enterobactin synthetase component F"/>
    <property type="match status" value="3"/>
</dbReference>
<dbReference type="InterPro" id="IPR020802">
    <property type="entry name" value="TesA-like"/>
</dbReference>
<evidence type="ECO:0000256" key="2">
    <source>
        <dbReference type="ARBA" id="ARBA00006432"/>
    </source>
</evidence>
<dbReference type="InterPro" id="IPR006162">
    <property type="entry name" value="Ppantetheine_attach_site"/>
</dbReference>
<dbReference type="PROSITE" id="PS00012">
    <property type="entry name" value="PHOSPHOPANTETHEINE"/>
    <property type="match status" value="3"/>
</dbReference>
<dbReference type="FunFam" id="2.30.38.10:FF:000001">
    <property type="entry name" value="Non-ribosomal peptide synthetase PvdI"/>
    <property type="match status" value="1"/>
</dbReference>
<dbReference type="InterPro" id="IPR029058">
    <property type="entry name" value="AB_hydrolase_fold"/>
</dbReference>
<keyword evidence="7" id="KW-1185">Reference proteome</keyword>
<proteinExistence type="inferred from homology"/>
<dbReference type="PANTHER" id="PTHR45527:SF1">
    <property type="entry name" value="FATTY ACID SYNTHASE"/>
    <property type="match status" value="1"/>
</dbReference>
<accession>A0A1R0KQT3</accession>
<reference evidence="6 7" key="1">
    <citation type="submission" date="2016-01" db="EMBL/GenBank/DDBJ databases">
        <title>Amycolatopsis coloradensis genome sequencing and assembly.</title>
        <authorList>
            <person name="Mayilraj S."/>
        </authorList>
    </citation>
    <scope>NUCLEOTIDE SEQUENCE [LARGE SCALE GENOMIC DNA]</scope>
    <source>
        <strain evidence="6 7">DSM 44225</strain>
    </source>
</reference>
<dbReference type="InterPro" id="IPR042099">
    <property type="entry name" value="ANL_N_sf"/>
</dbReference>
<evidence type="ECO:0000259" key="5">
    <source>
        <dbReference type="PROSITE" id="PS50075"/>
    </source>
</evidence>
<dbReference type="Gene3D" id="3.30.559.10">
    <property type="entry name" value="Chloramphenicol acetyltransferase-like domain"/>
    <property type="match status" value="4"/>
</dbReference>
<name>A0A1R0KQT3_9PSEU</name>
<comment type="similarity">
    <text evidence="2">Belongs to the ATP-dependent AMP-binding enzyme family.</text>
</comment>
<dbReference type="InterPro" id="IPR020806">
    <property type="entry name" value="PKS_PP-bd"/>
</dbReference>
<feature type="domain" description="Carrier" evidence="5">
    <location>
        <begin position="964"/>
        <end position="1039"/>
    </location>
</feature>
<dbReference type="SUPFAM" id="SSF47336">
    <property type="entry name" value="ACP-like"/>
    <property type="match status" value="4"/>
</dbReference>